<accession>A0A285VN52</accession>
<proteinExistence type="predicted"/>
<name>A0A285VN52_9GAMM</name>
<protein>
    <recommendedName>
        <fullName evidence="3">DUF4124 domain-containing protein</fullName>
    </recommendedName>
</protein>
<gene>
    <name evidence="1" type="ORF">SAMN05421509_10361</name>
</gene>
<evidence type="ECO:0008006" key="3">
    <source>
        <dbReference type="Google" id="ProtNLM"/>
    </source>
</evidence>
<organism evidence="1 2">
    <name type="scientific">Chromohalobacter canadensis</name>
    <dbReference type="NCBI Taxonomy" id="141389"/>
    <lineage>
        <taxon>Bacteria</taxon>
        <taxon>Pseudomonadati</taxon>
        <taxon>Pseudomonadota</taxon>
        <taxon>Gammaproteobacteria</taxon>
        <taxon>Oceanospirillales</taxon>
        <taxon>Halomonadaceae</taxon>
        <taxon>Chromohalobacter</taxon>
    </lineage>
</organism>
<reference evidence="1 2" key="1">
    <citation type="submission" date="2017-08" db="EMBL/GenBank/DDBJ databases">
        <authorList>
            <person name="de Groot N.N."/>
        </authorList>
    </citation>
    <scope>NUCLEOTIDE SEQUENCE [LARGE SCALE GENOMIC DNA]</scope>
    <source>
        <strain evidence="1 2">USBA 855</strain>
    </source>
</reference>
<evidence type="ECO:0000313" key="1">
    <source>
        <dbReference type="EMBL" id="SOC54011.1"/>
    </source>
</evidence>
<dbReference type="Proteomes" id="UP000219023">
    <property type="component" value="Unassembled WGS sequence"/>
</dbReference>
<evidence type="ECO:0000313" key="2">
    <source>
        <dbReference type="Proteomes" id="UP000219023"/>
    </source>
</evidence>
<sequence>MLALAAFVLPPPVQADVYKCVIDVTTAYQRTPCGESEPINTNTVTIMGCCRGQDSSSLNPVIRLRQHWVRTFTDAINDIPAMKESRARQERLDRAVVAGQITAGMSEVEARLVYGNPFRVDLDVTCRRLIWRRPDHAAGVCMSRVSSAPYCSTHLDDRQLLPPRRIAWRAKRAAQVPGCVLAPAAQLDGARPQLTV</sequence>
<dbReference type="EMBL" id="OBQJ01000003">
    <property type="protein sequence ID" value="SOC54011.1"/>
    <property type="molecule type" value="Genomic_DNA"/>
</dbReference>
<dbReference type="AlphaFoldDB" id="A0A285VN52"/>